<sequence length="907" mass="102523">MTSRTSDRNLIAVLLPDGGLQLEWEAADAAIGKSRTLLQDELYRCSVSDREGWLLRLGLADMKVPLSASMSYWREFAGEFTRQLIRTPDLEALRESVRLELAADNMAAWLGRAPMMTGLDYLDDLLLANVWERLHAAWRSAMRAHDGTVADFIRAYRPSAHLVGRIFFHLVENKDAAHPFAFLATYSTRLNQAGDSRHVPLKFALQEFAGNQARLLELLATVHEAAKTSAVLQEMLSSGTIFQPLAWSSRQAFLFLKDIPVFETAGILCRIPDWWKAGGPRISLDLKFGTRKPSLVGMDAILSFKAGLLIDGEPLSREEIQRLLAQSEGLAFIKNKWVAVDPVKLQKILAAHEAAAKMADAGLSWLDAMRLQMNPRQLPGNAAAAIDQVSVSHGQWLADVLQKLRDPHTLRAIRPGRTFKARLRKYQQAGLNWLCLLHALRLGACLADDMGLGKTVQVLAFLNWLYAAQKGRRTRRPASLLVIPASLLANWAAEIRRFYPDLSFFIAHPGMHPQEELANGGKGLIEAHDLVITTYALAGRYRFLQDHAWYYLILDEAQAIKNPGTRQTRTLKTYTAENRLILTGTPIENRLSDLWSLFDFINPGLLGSATEFKRFAKTLDRDRSRYGTLRQLIRPYMLRRLKTDKTVIRDLPDKVEMKVYTDLSAKQIVLYRQLVGSLEKALSDTDGMQRRGLILSSLMKLKQLCNHPDQYLGGGGYPETESGKFGRLRDICRTIHEKRERVLVFTQFKEIIDPLCRFLADVFHHPGLMIHGSVSVKKRKAAVDEFQAAPYVPFMVLSLKAGGVGLNLTRASHVIHFDRWWNPAVETQATDRAFRIGQKKNVMVHKFITTGTIEEKIDLMIEEKRQLSEDVIAAGNENWITEMDDTRVVDMFRLSLAVDQQQERERS</sequence>
<keyword evidence="5" id="KW-1185">Reference proteome</keyword>
<dbReference type="EMBL" id="AP021874">
    <property type="protein sequence ID" value="BBO69579.1"/>
    <property type="molecule type" value="Genomic_DNA"/>
</dbReference>
<dbReference type="InterPro" id="IPR022138">
    <property type="entry name" value="DUF3670"/>
</dbReference>
<dbReference type="GO" id="GO:0005524">
    <property type="term" value="F:ATP binding"/>
    <property type="evidence" value="ECO:0007669"/>
    <property type="project" value="InterPro"/>
</dbReference>
<dbReference type="AlphaFoldDB" id="A0A5K7YNY1"/>
<proteinExistence type="predicted"/>
<organism evidence="4 5">
    <name type="scientific">Desulfosarcina alkanivorans</name>
    <dbReference type="NCBI Taxonomy" id="571177"/>
    <lineage>
        <taxon>Bacteria</taxon>
        <taxon>Pseudomonadati</taxon>
        <taxon>Thermodesulfobacteriota</taxon>
        <taxon>Desulfobacteria</taxon>
        <taxon>Desulfobacterales</taxon>
        <taxon>Desulfosarcinaceae</taxon>
        <taxon>Desulfosarcina</taxon>
    </lineage>
</organism>
<evidence type="ECO:0000313" key="5">
    <source>
        <dbReference type="Proteomes" id="UP000427906"/>
    </source>
</evidence>
<dbReference type="InterPro" id="IPR000330">
    <property type="entry name" value="SNF2_N"/>
</dbReference>
<protein>
    <recommendedName>
        <fullName evidence="6">Helicase</fullName>
    </recommendedName>
</protein>
<keyword evidence="1" id="KW-0378">Hydrolase</keyword>
<dbReference type="SUPFAM" id="SSF52540">
    <property type="entry name" value="P-loop containing nucleoside triphosphate hydrolases"/>
    <property type="match status" value="2"/>
</dbReference>
<dbReference type="PROSITE" id="PS51194">
    <property type="entry name" value="HELICASE_CTER"/>
    <property type="match status" value="1"/>
</dbReference>
<dbReference type="GO" id="GO:0016787">
    <property type="term" value="F:hydrolase activity"/>
    <property type="evidence" value="ECO:0007669"/>
    <property type="project" value="UniProtKB-KW"/>
</dbReference>
<evidence type="ECO:0000256" key="1">
    <source>
        <dbReference type="ARBA" id="ARBA00022801"/>
    </source>
</evidence>
<dbReference type="RefSeq" id="WP_155317604.1">
    <property type="nucleotide sequence ID" value="NZ_AP021874.1"/>
</dbReference>
<evidence type="ECO:0000259" key="3">
    <source>
        <dbReference type="PROSITE" id="PS51194"/>
    </source>
</evidence>
<dbReference type="Pfam" id="PF00271">
    <property type="entry name" value="Helicase_C"/>
    <property type="match status" value="1"/>
</dbReference>
<dbReference type="SMART" id="SM00487">
    <property type="entry name" value="DEXDc"/>
    <property type="match status" value="1"/>
</dbReference>
<dbReference type="InterPro" id="IPR038718">
    <property type="entry name" value="SNF2-like_sf"/>
</dbReference>
<dbReference type="KEGG" id="dalk:DSCA_35090"/>
<dbReference type="InterPro" id="IPR027417">
    <property type="entry name" value="P-loop_NTPase"/>
</dbReference>
<evidence type="ECO:0000259" key="2">
    <source>
        <dbReference type="PROSITE" id="PS51192"/>
    </source>
</evidence>
<dbReference type="Gene3D" id="3.40.50.10810">
    <property type="entry name" value="Tandem AAA-ATPase domain"/>
    <property type="match status" value="1"/>
</dbReference>
<dbReference type="InterPro" id="IPR014001">
    <property type="entry name" value="Helicase_ATP-bd"/>
</dbReference>
<dbReference type="InterPro" id="IPR049730">
    <property type="entry name" value="SNF2/RAD54-like_C"/>
</dbReference>
<feature type="domain" description="Helicase C-terminal" evidence="3">
    <location>
        <begin position="727"/>
        <end position="887"/>
    </location>
</feature>
<dbReference type="Pfam" id="PF12419">
    <property type="entry name" value="DUF3670"/>
    <property type="match status" value="1"/>
</dbReference>
<dbReference type="Gene3D" id="3.40.50.300">
    <property type="entry name" value="P-loop containing nucleotide triphosphate hydrolases"/>
    <property type="match status" value="1"/>
</dbReference>
<accession>A0A5K7YNY1</accession>
<feature type="domain" description="Helicase ATP-binding" evidence="2">
    <location>
        <begin position="435"/>
        <end position="604"/>
    </location>
</feature>
<dbReference type="PANTHER" id="PTHR10799">
    <property type="entry name" value="SNF2/RAD54 HELICASE FAMILY"/>
    <property type="match status" value="1"/>
</dbReference>
<evidence type="ECO:0008006" key="6">
    <source>
        <dbReference type="Google" id="ProtNLM"/>
    </source>
</evidence>
<reference evidence="4 5" key="1">
    <citation type="submission" date="2019-11" db="EMBL/GenBank/DDBJ databases">
        <title>Comparative genomics of hydrocarbon-degrading Desulfosarcina strains.</title>
        <authorList>
            <person name="Watanabe M."/>
            <person name="Kojima H."/>
            <person name="Fukui M."/>
        </authorList>
    </citation>
    <scope>NUCLEOTIDE SEQUENCE [LARGE SCALE GENOMIC DNA]</scope>
    <source>
        <strain evidence="4 5">PL12</strain>
    </source>
</reference>
<dbReference type="OrthoDB" id="18878at2"/>
<gene>
    <name evidence="4" type="ORF">DSCA_35090</name>
</gene>
<dbReference type="SMART" id="SM00490">
    <property type="entry name" value="HELICc"/>
    <property type="match status" value="1"/>
</dbReference>
<dbReference type="CDD" id="cd18793">
    <property type="entry name" value="SF2_C_SNF"/>
    <property type="match status" value="1"/>
</dbReference>
<dbReference type="Pfam" id="PF00176">
    <property type="entry name" value="SNF2-rel_dom"/>
    <property type="match status" value="1"/>
</dbReference>
<name>A0A5K7YNY1_9BACT</name>
<dbReference type="Proteomes" id="UP000427906">
    <property type="component" value="Chromosome"/>
</dbReference>
<dbReference type="InterPro" id="IPR001650">
    <property type="entry name" value="Helicase_C-like"/>
</dbReference>
<evidence type="ECO:0000313" key="4">
    <source>
        <dbReference type="EMBL" id="BBO69579.1"/>
    </source>
</evidence>
<dbReference type="PROSITE" id="PS51192">
    <property type="entry name" value="HELICASE_ATP_BIND_1"/>
    <property type="match status" value="1"/>
</dbReference>